<organism evidence="2 3">
    <name type="scientific">Adhaeribacter soli</name>
    <dbReference type="NCBI Taxonomy" id="2607655"/>
    <lineage>
        <taxon>Bacteria</taxon>
        <taxon>Pseudomonadati</taxon>
        <taxon>Bacteroidota</taxon>
        <taxon>Cytophagia</taxon>
        <taxon>Cytophagales</taxon>
        <taxon>Hymenobacteraceae</taxon>
        <taxon>Adhaeribacter</taxon>
    </lineage>
</organism>
<evidence type="ECO:0008006" key="4">
    <source>
        <dbReference type="Google" id="ProtNLM"/>
    </source>
</evidence>
<sequence>MRKLSVVLLLAAALFTSCKKEVETVEKLFTFEMRNEQHFVASKKEVNKAYANGSAWGLTEAEYPIAIASDSEAEFKRNNTTTHLVKNIRVQELKMAMPGNLSATFNFLKDIEVYVADSLNRNPVLMAYARDIQPDGKKTLILTPTENVMDKYVKTGNYSLRIKGKMVDTVSSDLNIKVNMVFKVTASPLN</sequence>
<proteinExistence type="predicted"/>
<name>A0A5N1J0P6_9BACT</name>
<reference evidence="2 3" key="1">
    <citation type="submission" date="2019-09" db="EMBL/GenBank/DDBJ databases">
        <title>Genome sequence of Adhaeribacter sp. M2.</title>
        <authorList>
            <person name="Srinivasan S."/>
        </authorList>
    </citation>
    <scope>NUCLEOTIDE SEQUENCE [LARGE SCALE GENOMIC DNA]</scope>
    <source>
        <strain evidence="2 3">M2</strain>
    </source>
</reference>
<keyword evidence="1" id="KW-0732">Signal</keyword>
<dbReference type="AlphaFoldDB" id="A0A5N1J0P6"/>
<evidence type="ECO:0000313" key="2">
    <source>
        <dbReference type="EMBL" id="KAA9340275.1"/>
    </source>
</evidence>
<dbReference type="PROSITE" id="PS51257">
    <property type="entry name" value="PROKAR_LIPOPROTEIN"/>
    <property type="match status" value="1"/>
</dbReference>
<dbReference type="EMBL" id="VTWT01000003">
    <property type="protein sequence ID" value="KAA9340275.1"/>
    <property type="molecule type" value="Genomic_DNA"/>
</dbReference>
<evidence type="ECO:0000313" key="3">
    <source>
        <dbReference type="Proteomes" id="UP000326570"/>
    </source>
</evidence>
<protein>
    <recommendedName>
        <fullName evidence="4">DUF4840 domain-containing protein</fullName>
    </recommendedName>
</protein>
<feature type="signal peptide" evidence="1">
    <location>
        <begin position="1"/>
        <end position="19"/>
    </location>
</feature>
<comment type="caution">
    <text evidence="2">The sequence shown here is derived from an EMBL/GenBank/DDBJ whole genome shotgun (WGS) entry which is preliminary data.</text>
</comment>
<keyword evidence="3" id="KW-1185">Reference proteome</keyword>
<gene>
    <name evidence="2" type="ORF">F0P94_07980</name>
</gene>
<dbReference type="RefSeq" id="WP_150903347.1">
    <property type="nucleotide sequence ID" value="NZ_VTWT01000003.1"/>
</dbReference>
<accession>A0A5N1J0P6</accession>
<evidence type="ECO:0000256" key="1">
    <source>
        <dbReference type="SAM" id="SignalP"/>
    </source>
</evidence>
<feature type="chain" id="PRO_5024952435" description="DUF4840 domain-containing protein" evidence="1">
    <location>
        <begin position="20"/>
        <end position="190"/>
    </location>
</feature>
<dbReference type="Proteomes" id="UP000326570">
    <property type="component" value="Unassembled WGS sequence"/>
</dbReference>